<evidence type="ECO:0000313" key="1">
    <source>
        <dbReference type="EMBL" id="RHZ66598.1"/>
    </source>
</evidence>
<dbReference type="OrthoDB" id="2445441at2759"/>
<comment type="caution">
    <text evidence="1">The sequence shown here is derived from an EMBL/GenBank/DDBJ whole genome shotgun (WGS) entry which is preliminary data.</text>
</comment>
<keyword evidence="2" id="KW-1185">Reference proteome</keyword>
<organism evidence="1 2">
    <name type="scientific">Diversispora epigaea</name>
    <dbReference type="NCBI Taxonomy" id="1348612"/>
    <lineage>
        <taxon>Eukaryota</taxon>
        <taxon>Fungi</taxon>
        <taxon>Fungi incertae sedis</taxon>
        <taxon>Mucoromycota</taxon>
        <taxon>Glomeromycotina</taxon>
        <taxon>Glomeromycetes</taxon>
        <taxon>Diversisporales</taxon>
        <taxon>Diversisporaceae</taxon>
        <taxon>Diversispora</taxon>
    </lineage>
</organism>
<dbReference type="AlphaFoldDB" id="A0A397HX73"/>
<dbReference type="Proteomes" id="UP000266861">
    <property type="component" value="Unassembled WGS sequence"/>
</dbReference>
<dbReference type="EMBL" id="PQFF01000280">
    <property type="protein sequence ID" value="RHZ66598.1"/>
    <property type="molecule type" value="Genomic_DNA"/>
</dbReference>
<accession>A0A397HX73</accession>
<protein>
    <submittedName>
        <fullName evidence="1">Uncharacterized protein</fullName>
    </submittedName>
</protein>
<evidence type="ECO:0000313" key="2">
    <source>
        <dbReference type="Proteomes" id="UP000266861"/>
    </source>
</evidence>
<name>A0A397HX73_9GLOM</name>
<proteinExistence type="predicted"/>
<sequence>MNFYKSTPIEKWSSTNIVEYYRKENLQQTLPKILDSVKKDLIKVTSADSDFDVERRKKAQNIVDTWKRWSAPVKEGSKTKYELNQIFQRLEKLMAKQEINATKNSASQVDIIQKKFVDNSRKRTWKIEMIQLRRKKKTKSVKLVLSHPSMKLKI</sequence>
<gene>
    <name evidence="1" type="ORF">Glove_306g28</name>
</gene>
<reference evidence="1 2" key="1">
    <citation type="submission" date="2018-08" db="EMBL/GenBank/DDBJ databases">
        <title>Genome and evolution of the arbuscular mycorrhizal fungus Diversispora epigaea (formerly Glomus versiforme) and its bacterial endosymbionts.</title>
        <authorList>
            <person name="Sun X."/>
            <person name="Fei Z."/>
            <person name="Harrison M."/>
        </authorList>
    </citation>
    <scope>NUCLEOTIDE SEQUENCE [LARGE SCALE GENOMIC DNA]</scope>
    <source>
        <strain evidence="1 2">IT104</strain>
    </source>
</reference>